<reference evidence="2" key="2">
    <citation type="submission" date="2025-08" db="UniProtKB">
        <authorList>
            <consortium name="Ensembl"/>
        </authorList>
    </citation>
    <scope>IDENTIFICATION</scope>
</reference>
<reference evidence="3" key="1">
    <citation type="submission" date="2008-02" db="EMBL/GenBank/DDBJ databases">
        <title>A 6x draft sequence assembly of the Pongo pygmaeus abelii genome.</title>
        <authorList>
            <person name="Wilson R.K."/>
            <person name="Mardis E."/>
        </authorList>
    </citation>
    <scope>NUCLEOTIDE SEQUENCE [LARGE SCALE GENOMIC DNA]</scope>
</reference>
<evidence type="ECO:0000256" key="1">
    <source>
        <dbReference type="SAM" id="MobiDB-lite"/>
    </source>
</evidence>
<dbReference type="Proteomes" id="UP000001595">
    <property type="component" value="Unplaced"/>
</dbReference>
<feature type="region of interest" description="Disordered" evidence="1">
    <location>
        <begin position="65"/>
        <end position="124"/>
    </location>
</feature>
<keyword evidence="3" id="KW-1185">Reference proteome</keyword>
<evidence type="ECO:0000313" key="2">
    <source>
        <dbReference type="Ensembl" id="ENSPPYP00000022255.2"/>
    </source>
</evidence>
<reference evidence="2" key="3">
    <citation type="submission" date="2025-09" db="UniProtKB">
        <authorList>
            <consortium name="Ensembl"/>
        </authorList>
    </citation>
    <scope>IDENTIFICATION</scope>
</reference>
<dbReference type="InParanoid" id="H2PU70"/>
<accession>H2PU70</accession>
<evidence type="ECO:0000313" key="3">
    <source>
        <dbReference type="Proteomes" id="UP000001595"/>
    </source>
</evidence>
<feature type="compositionally biased region" description="Polar residues" evidence="1">
    <location>
        <begin position="69"/>
        <end position="78"/>
    </location>
</feature>
<name>H2PU70_PONAB</name>
<dbReference type="Pfam" id="PF15832">
    <property type="entry name" value="FAM27"/>
    <property type="match status" value="1"/>
</dbReference>
<sequence length="124" mass="14342">MGMRFQLLRDRCISSRGPGLHTPKADPRRRKRLTTGLMTQAETQKEAHQQRQADMPEIALCCTGHIQPKTHTQRGTHTLTDRERERKTQRLRDRERRENGRHTHTRMTAARLLGRLTPTASGQA</sequence>
<dbReference type="GeneTree" id="ENSGT00400000022365"/>
<dbReference type="Ensembl" id="ENSPPYT00000023174.2">
    <property type="protein sequence ID" value="ENSPPYP00000022255.2"/>
    <property type="gene ID" value="ENSPPYG00000019857.2"/>
</dbReference>
<protein>
    <submittedName>
        <fullName evidence="2">Uncharacterized protein</fullName>
    </submittedName>
</protein>
<organism evidence="2 3">
    <name type="scientific">Pongo abelii</name>
    <name type="common">Sumatran orangutan</name>
    <name type="synonym">Pongo pygmaeus abelii</name>
    <dbReference type="NCBI Taxonomy" id="9601"/>
    <lineage>
        <taxon>Eukaryota</taxon>
        <taxon>Metazoa</taxon>
        <taxon>Chordata</taxon>
        <taxon>Craniata</taxon>
        <taxon>Vertebrata</taxon>
        <taxon>Euteleostomi</taxon>
        <taxon>Mammalia</taxon>
        <taxon>Eutheria</taxon>
        <taxon>Euarchontoglires</taxon>
        <taxon>Primates</taxon>
        <taxon>Haplorrhini</taxon>
        <taxon>Catarrhini</taxon>
        <taxon>Hominidae</taxon>
        <taxon>Pongo</taxon>
    </lineage>
</organism>
<feature type="compositionally biased region" description="Basic and acidic residues" evidence="1">
    <location>
        <begin position="79"/>
        <end position="101"/>
    </location>
</feature>
<dbReference type="InterPro" id="IPR031672">
    <property type="entry name" value="FAM27D/FAM27E"/>
</dbReference>
<dbReference type="HOGENOM" id="CLU_114992_0_0_1"/>
<dbReference type="FunCoup" id="H2PU70">
    <property type="interactions" value="11"/>
</dbReference>
<dbReference type="AlphaFoldDB" id="H2PU70"/>
<proteinExistence type="predicted"/>
<dbReference type="OMA" id="QWHRNTH"/>